<feature type="compositionally biased region" description="Basic residues" evidence="1">
    <location>
        <begin position="1"/>
        <end position="13"/>
    </location>
</feature>
<feature type="region of interest" description="Disordered" evidence="1">
    <location>
        <begin position="1"/>
        <end position="21"/>
    </location>
</feature>
<dbReference type="WBParaSite" id="L893_g9548.t1">
    <property type="protein sequence ID" value="L893_g9548.t1"/>
    <property type="gene ID" value="L893_g9548"/>
</dbReference>
<proteinExistence type="predicted"/>
<evidence type="ECO:0000313" key="2">
    <source>
        <dbReference type="Proteomes" id="UP000095287"/>
    </source>
</evidence>
<reference evidence="3" key="1">
    <citation type="submission" date="2016-11" db="UniProtKB">
        <authorList>
            <consortium name="WormBaseParasite"/>
        </authorList>
    </citation>
    <scope>IDENTIFICATION</scope>
</reference>
<feature type="compositionally biased region" description="Basic and acidic residues" evidence="1">
    <location>
        <begin position="69"/>
        <end position="80"/>
    </location>
</feature>
<evidence type="ECO:0000256" key="1">
    <source>
        <dbReference type="SAM" id="MobiDB-lite"/>
    </source>
</evidence>
<protein>
    <submittedName>
        <fullName evidence="3">Uncharacterized protein</fullName>
    </submittedName>
</protein>
<organism evidence="2 3">
    <name type="scientific">Steinernema glaseri</name>
    <dbReference type="NCBI Taxonomy" id="37863"/>
    <lineage>
        <taxon>Eukaryota</taxon>
        <taxon>Metazoa</taxon>
        <taxon>Ecdysozoa</taxon>
        <taxon>Nematoda</taxon>
        <taxon>Chromadorea</taxon>
        <taxon>Rhabditida</taxon>
        <taxon>Tylenchina</taxon>
        <taxon>Panagrolaimomorpha</taxon>
        <taxon>Strongyloidoidea</taxon>
        <taxon>Steinernematidae</taxon>
        <taxon>Steinernema</taxon>
    </lineage>
</organism>
<name>A0A1I8AW52_9BILA</name>
<sequence>MTQNKSRLRKTSPRAKVTARSIVANHTVRSEEAVKQLIPLCNSRHAIYGASVSASGATAEGGAPSSLRDAPRATDADLSKTHSSVTFTNAGGPERAASPPPPGRRSRRRRRGAAPGEGGAKEDARPATTVEVYRRRRRRKGGKELGTGKGVVVPPRKEAQVKHTWDAFGDLLVIDVERYNEGWNEGGMDRGFTSELTSQLTLK</sequence>
<feature type="region of interest" description="Disordered" evidence="1">
    <location>
        <begin position="53"/>
        <end position="151"/>
    </location>
</feature>
<keyword evidence="2" id="KW-1185">Reference proteome</keyword>
<dbReference type="AlphaFoldDB" id="A0A1I8AW52"/>
<dbReference type="Proteomes" id="UP000095287">
    <property type="component" value="Unplaced"/>
</dbReference>
<accession>A0A1I8AW52</accession>
<evidence type="ECO:0000313" key="3">
    <source>
        <dbReference type="WBParaSite" id="L893_g9548.t1"/>
    </source>
</evidence>